<dbReference type="EMBL" id="BAEH01000020">
    <property type="protein sequence ID" value="GAB17150.1"/>
    <property type="molecule type" value="Genomic_DNA"/>
</dbReference>
<protein>
    <recommendedName>
        <fullName evidence="7">Nudix hydrolase domain-containing protein</fullName>
    </recommendedName>
</protein>
<dbReference type="GO" id="GO:0010945">
    <property type="term" value="F:coenzyme A diphosphatase activity"/>
    <property type="evidence" value="ECO:0007669"/>
    <property type="project" value="InterPro"/>
</dbReference>
<gene>
    <name evidence="8" type="ORF">GOEFS_020_00140</name>
</gene>
<name>H0QWE9_9ACTN</name>
<evidence type="ECO:0000313" key="8">
    <source>
        <dbReference type="EMBL" id="GAB17150.1"/>
    </source>
</evidence>
<dbReference type="PANTHER" id="PTHR12992:SF11">
    <property type="entry name" value="MITOCHONDRIAL COENZYME A DIPHOSPHATASE NUDT8"/>
    <property type="match status" value="1"/>
</dbReference>
<evidence type="ECO:0000256" key="4">
    <source>
        <dbReference type="ARBA" id="ARBA00022801"/>
    </source>
</evidence>
<comment type="cofactor">
    <cofactor evidence="2">
        <name>Mg(2+)</name>
        <dbReference type="ChEBI" id="CHEBI:18420"/>
    </cofactor>
</comment>
<keyword evidence="6" id="KW-0464">Manganese</keyword>
<proteinExistence type="predicted"/>
<evidence type="ECO:0000256" key="3">
    <source>
        <dbReference type="ARBA" id="ARBA00022723"/>
    </source>
</evidence>
<dbReference type="PANTHER" id="PTHR12992">
    <property type="entry name" value="NUDIX HYDROLASE"/>
    <property type="match status" value="1"/>
</dbReference>
<dbReference type="AlphaFoldDB" id="H0QWE9"/>
<dbReference type="Proteomes" id="UP000035034">
    <property type="component" value="Unassembled WGS sequence"/>
</dbReference>
<organism evidence="8 9">
    <name type="scientific">Gordonia effusa NBRC 100432</name>
    <dbReference type="NCBI Taxonomy" id="1077974"/>
    <lineage>
        <taxon>Bacteria</taxon>
        <taxon>Bacillati</taxon>
        <taxon>Actinomycetota</taxon>
        <taxon>Actinomycetes</taxon>
        <taxon>Mycobacteriales</taxon>
        <taxon>Gordoniaceae</taxon>
        <taxon>Gordonia</taxon>
    </lineage>
</organism>
<keyword evidence="9" id="KW-1185">Reference proteome</keyword>
<evidence type="ECO:0000259" key="7">
    <source>
        <dbReference type="Pfam" id="PF00293"/>
    </source>
</evidence>
<keyword evidence="5" id="KW-0460">Magnesium</keyword>
<comment type="caution">
    <text evidence="8">The sequence shown here is derived from an EMBL/GenBank/DDBJ whole genome shotgun (WGS) entry which is preliminary data.</text>
</comment>
<dbReference type="InterPro" id="IPR000086">
    <property type="entry name" value="NUDIX_hydrolase_dom"/>
</dbReference>
<dbReference type="InterPro" id="IPR045121">
    <property type="entry name" value="CoAse"/>
</dbReference>
<dbReference type="SUPFAM" id="SSF55811">
    <property type="entry name" value="Nudix"/>
    <property type="match status" value="1"/>
</dbReference>
<dbReference type="eggNOG" id="COG0494">
    <property type="taxonomic scope" value="Bacteria"/>
</dbReference>
<evidence type="ECO:0000256" key="5">
    <source>
        <dbReference type="ARBA" id="ARBA00022842"/>
    </source>
</evidence>
<dbReference type="Pfam" id="PF00293">
    <property type="entry name" value="NUDIX"/>
    <property type="match status" value="1"/>
</dbReference>
<dbReference type="InterPro" id="IPR015797">
    <property type="entry name" value="NUDIX_hydrolase-like_dom_sf"/>
</dbReference>
<evidence type="ECO:0000256" key="6">
    <source>
        <dbReference type="ARBA" id="ARBA00023211"/>
    </source>
</evidence>
<evidence type="ECO:0000313" key="9">
    <source>
        <dbReference type="Proteomes" id="UP000035034"/>
    </source>
</evidence>
<accession>H0QWE9</accession>
<dbReference type="STRING" id="1077974.GOEFS_020_00140"/>
<keyword evidence="4" id="KW-0378">Hydrolase</keyword>
<sequence length="168" mass="18284">MVSHHRNEVAFPGGVIEPTDGSVVEAALREMVEETSVAAATVAPVVEFEERSLFPAPFRSTPVVFYRTDQSAITAGSAETDDVYDIRIADLADPANRGSIRVLAANAELYRLPYFTVGDVTVWGYTAVVLSAILDAMGWSPVPPATEVNIQVWNLRRLARTASEFSRV</sequence>
<keyword evidence="3" id="KW-0479">Metal-binding</keyword>
<reference evidence="8 9" key="1">
    <citation type="submission" date="2011-12" db="EMBL/GenBank/DDBJ databases">
        <title>Whole genome shotgun sequence of Gordonia effusa NBRC 100432.</title>
        <authorList>
            <person name="Yoshida I."/>
            <person name="Takarada H."/>
            <person name="Hosoyama A."/>
            <person name="Tsuchikane K."/>
            <person name="Katsumata H."/>
            <person name="Yamazaki S."/>
            <person name="Fujita N."/>
        </authorList>
    </citation>
    <scope>NUCLEOTIDE SEQUENCE [LARGE SCALE GENOMIC DNA]</scope>
    <source>
        <strain evidence="8 9">NBRC 100432</strain>
    </source>
</reference>
<feature type="domain" description="Nudix hydrolase" evidence="7">
    <location>
        <begin position="5"/>
        <end position="88"/>
    </location>
</feature>
<dbReference type="Gene3D" id="3.90.79.10">
    <property type="entry name" value="Nucleoside Triphosphate Pyrophosphohydrolase"/>
    <property type="match status" value="1"/>
</dbReference>
<evidence type="ECO:0000256" key="2">
    <source>
        <dbReference type="ARBA" id="ARBA00001946"/>
    </source>
</evidence>
<dbReference type="GO" id="GO:0046872">
    <property type="term" value="F:metal ion binding"/>
    <property type="evidence" value="ECO:0007669"/>
    <property type="project" value="UniProtKB-KW"/>
</dbReference>
<evidence type="ECO:0000256" key="1">
    <source>
        <dbReference type="ARBA" id="ARBA00001936"/>
    </source>
</evidence>
<comment type="cofactor">
    <cofactor evidence="1">
        <name>Mn(2+)</name>
        <dbReference type="ChEBI" id="CHEBI:29035"/>
    </cofactor>
</comment>